<evidence type="ECO:0000256" key="9">
    <source>
        <dbReference type="ARBA" id="ARBA00023277"/>
    </source>
</evidence>
<evidence type="ECO:0000256" key="6">
    <source>
        <dbReference type="ARBA" id="ARBA00022526"/>
    </source>
</evidence>
<dbReference type="SUPFAM" id="SSF56994">
    <property type="entry name" value="Insulin-like"/>
    <property type="match status" value="1"/>
</dbReference>
<dbReference type="AlphaFoldDB" id="A0A9W7TSP5"/>
<gene>
    <name evidence="11" type="ORF">IRJ41_021094</name>
</gene>
<evidence type="ECO:0000256" key="2">
    <source>
        <dbReference type="ARBA" id="ARBA00004613"/>
    </source>
</evidence>
<dbReference type="PANTHER" id="PTHR11454:SF9">
    <property type="entry name" value="INSULIN"/>
    <property type="match status" value="1"/>
</dbReference>
<evidence type="ECO:0000256" key="3">
    <source>
        <dbReference type="ARBA" id="ARBA00009034"/>
    </source>
</evidence>
<comment type="caution">
    <text evidence="11">The sequence shown here is derived from an EMBL/GenBank/DDBJ whole genome shotgun (WGS) entry which is preliminary data.</text>
</comment>
<dbReference type="PRINTS" id="PR00276">
    <property type="entry name" value="INSULINFAMLY"/>
</dbReference>
<comment type="function">
    <text evidence="1">Insulin decreases blood glucose concentration. It increases cell permeability to monosaccharides, amino acids and fatty acids. It accelerates glycolysis, the pentose phosphate cycle, and glycogen synthesis in liver.</text>
</comment>
<dbReference type="PANTHER" id="PTHR11454">
    <property type="entry name" value="INSULIN/INSULIN GROWTH FACTOR"/>
    <property type="match status" value="1"/>
</dbReference>
<keyword evidence="7" id="KW-0372">Hormone</keyword>
<dbReference type="SMART" id="SM00078">
    <property type="entry name" value="IlGF"/>
    <property type="match status" value="1"/>
</dbReference>
<evidence type="ECO:0000259" key="10">
    <source>
        <dbReference type="SMART" id="SM00078"/>
    </source>
</evidence>
<dbReference type="GO" id="GO:0006006">
    <property type="term" value="P:glucose metabolic process"/>
    <property type="evidence" value="ECO:0007669"/>
    <property type="project" value="UniProtKB-KW"/>
</dbReference>
<dbReference type="EMBL" id="JAFHDT010000013">
    <property type="protein sequence ID" value="KAI7802046.1"/>
    <property type="molecule type" value="Genomic_DNA"/>
</dbReference>
<feature type="non-terminal residue" evidence="11">
    <location>
        <position position="149"/>
    </location>
</feature>
<keyword evidence="6" id="KW-0313">Glucose metabolism</keyword>
<keyword evidence="5" id="KW-0964">Secreted</keyword>
<proteinExistence type="inferred from homology"/>
<evidence type="ECO:0000256" key="8">
    <source>
        <dbReference type="ARBA" id="ARBA00023157"/>
    </source>
</evidence>
<keyword evidence="8" id="KW-1015">Disulfide bond</keyword>
<dbReference type="Gene3D" id="1.10.100.10">
    <property type="entry name" value="Insulin-like"/>
    <property type="match status" value="1"/>
</dbReference>
<dbReference type="GO" id="GO:0005179">
    <property type="term" value="F:hormone activity"/>
    <property type="evidence" value="ECO:0007669"/>
    <property type="project" value="UniProtKB-KW"/>
</dbReference>
<evidence type="ECO:0000256" key="4">
    <source>
        <dbReference type="ARBA" id="ARBA00011207"/>
    </source>
</evidence>
<dbReference type="Pfam" id="PF00049">
    <property type="entry name" value="Insulin"/>
    <property type="match status" value="1"/>
</dbReference>
<dbReference type="InterPro" id="IPR004825">
    <property type="entry name" value="Insulin"/>
</dbReference>
<evidence type="ECO:0000313" key="12">
    <source>
        <dbReference type="Proteomes" id="UP001059041"/>
    </source>
</evidence>
<feature type="domain" description="Insulin-like" evidence="10">
    <location>
        <begin position="49"/>
        <end position="116"/>
    </location>
</feature>
<comment type="subcellular location">
    <subcellularLocation>
        <location evidence="2">Secreted</location>
    </subcellularLocation>
</comment>
<evidence type="ECO:0000256" key="7">
    <source>
        <dbReference type="ARBA" id="ARBA00022702"/>
    </source>
</evidence>
<accession>A0A9W7TSP5</accession>
<reference evidence="11" key="1">
    <citation type="submission" date="2021-02" db="EMBL/GenBank/DDBJ databases">
        <title>Comparative genomics reveals that relaxation of natural selection precedes convergent phenotypic evolution of cavefish.</title>
        <authorList>
            <person name="Peng Z."/>
        </authorList>
    </citation>
    <scope>NUCLEOTIDE SEQUENCE</scope>
    <source>
        <tissue evidence="11">Muscle</tissue>
    </source>
</reference>
<evidence type="ECO:0000256" key="5">
    <source>
        <dbReference type="ARBA" id="ARBA00022525"/>
    </source>
</evidence>
<keyword evidence="9" id="KW-0119">Carbohydrate metabolism</keyword>
<keyword evidence="12" id="KW-1185">Reference proteome</keyword>
<name>A0A9W7TSP5_TRIRA</name>
<comment type="similarity">
    <text evidence="3">Belongs to the insulin family.</text>
</comment>
<dbReference type="InterPro" id="IPR022352">
    <property type="entry name" value="Ins/IGF/rlx"/>
</dbReference>
<organism evidence="11 12">
    <name type="scientific">Triplophysa rosa</name>
    <name type="common">Cave loach</name>
    <dbReference type="NCBI Taxonomy" id="992332"/>
    <lineage>
        <taxon>Eukaryota</taxon>
        <taxon>Metazoa</taxon>
        <taxon>Chordata</taxon>
        <taxon>Craniata</taxon>
        <taxon>Vertebrata</taxon>
        <taxon>Euteleostomi</taxon>
        <taxon>Actinopterygii</taxon>
        <taxon>Neopterygii</taxon>
        <taxon>Teleostei</taxon>
        <taxon>Ostariophysi</taxon>
        <taxon>Cypriniformes</taxon>
        <taxon>Nemacheilidae</taxon>
        <taxon>Triplophysa</taxon>
    </lineage>
</organism>
<protein>
    <submittedName>
        <fullName evidence="11">Preproinsulin b</fullName>
    </submittedName>
</protein>
<comment type="subunit">
    <text evidence="4">Heterodimer of a B chain and an A chain linked by two disulfide bonds.</text>
</comment>
<dbReference type="GO" id="GO:0005615">
    <property type="term" value="C:extracellular space"/>
    <property type="evidence" value="ECO:0007669"/>
    <property type="project" value="TreeGrafter"/>
</dbReference>
<dbReference type="InterPro" id="IPR036438">
    <property type="entry name" value="Insulin-like_sf"/>
</dbReference>
<evidence type="ECO:0000313" key="11">
    <source>
        <dbReference type="EMBL" id="KAI7802046.1"/>
    </source>
</evidence>
<sequence length="149" mass="16323">PSGAKASATGSYISSIIPVQCRPPVTDSSAHHGPVATASLPGSLSTPSRHLCGFSLVDALYLVCGQRGFYVNRSKRNLEALLAKADPFKEKVISKRGIVEHCCHMPHPIHHLENYTAVETCTNAIWFTNKLLYLQKTALYCILKQAFIE</sequence>
<dbReference type="Proteomes" id="UP001059041">
    <property type="component" value="Linkage Group LG13"/>
</dbReference>
<dbReference type="InterPro" id="IPR016179">
    <property type="entry name" value="Insulin-like"/>
</dbReference>
<dbReference type="CDD" id="cd04367">
    <property type="entry name" value="IlGF_insulin_like"/>
    <property type="match status" value="1"/>
</dbReference>
<evidence type="ECO:0000256" key="1">
    <source>
        <dbReference type="ARBA" id="ARBA00002985"/>
    </source>
</evidence>